<evidence type="ECO:0000256" key="4">
    <source>
        <dbReference type="ARBA" id="ARBA00022694"/>
    </source>
</evidence>
<feature type="binding site" evidence="9">
    <location>
        <position position="178"/>
    </location>
    <ligand>
        <name>substrate</name>
    </ligand>
</feature>
<feature type="binding site" evidence="9">
    <location>
        <position position="287"/>
    </location>
    <ligand>
        <name>Fe cation</name>
        <dbReference type="ChEBI" id="CHEBI:24875"/>
    </ligand>
</feature>
<keyword evidence="5 9" id="KW-0479">Metal-binding</keyword>
<evidence type="ECO:0000256" key="6">
    <source>
        <dbReference type="ARBA" id="ARBA00023004"/>
    </source>
</evidence>
<dbReference type="InterPro" id="IPR034680">
    <property type="entry name" value="Kae1_archaea_euk"/>
</dbReference>
<comment type="similarity">
    <text evidence="9">Belongs to the KAE1 / TsaD family.</text>
</comment>
<dbReference type="FunFam" id="3.30.420.40:FF:000038">
    <property type="entry name" value="Probable tRNA N6-adenosine threonylcarbamoyltransferase"/>
    <property type="match status" value="1"/>
</dbReference>
<evidence type="ECO:0000256" key="7">
    <source>
        <dbReference type="ARBA" id="ARBA00023315"/>
    </source>
</evidence>
<dbReference type="NCBIfam" id="TIGR03722">
    <property type="entry name" value="arch_KAE1"/>
    <property type="match status" value="1"/>
</dbReference>
<keyword evidence="7 9" id="KW-0012">Acyltransferase</keyword>
<dbReference type="NCBIfam" id="TIGR00329">
    <property type="entry name" value="gcp_kae1"/>
    <property type="match status" value="1"/>
</dbReference>
<keyword evidence="2 9" id="KW-0963">Cytoplasm</keyword>
<proteinExistence type="inferred from homology"/>
<evidence type="ECO:0000313" key="11">
    <source>
        <dbReference type="EMBL" id="KXA89294.1"/>
    </source>
</evidence>
<evidence type="ECO:0000259" key="10">
    <source>
        <dbReference type="Pfam" id="PF00814"/>
    </source>
</evidence>
<evidence type="ECO:0000256" key="5">
    <source>
        <dbReference type="ARBA" id="ARBA00022723"/>
    </source>
</evidence>
<dbReference type="NCBIfam" id="NF007174">
    <property type="entry name" value="PRK09605.1"/>
    <property type="match status" value="1"/>
</dbReference>
<feature type="binding site" evidence="9">
    <location>
        <position position="112"/>
    </location>
    <ligand>
        <name>Fe cation</name>
        <dbReference type="ChEBI" id="CHEBI:24875"/>
    </ligand>
</feature>
<dbReference type="HAMAP" id="MF_01446">
    <property type="entry name" value="Kae1"/>
    <property type="match status" value="1"/>
</dbReference>
<comment type="subunit">
    <text evidence="9">Monomer. Component of the KEOPS complex that consists of Kae1, Bud32, Cgi121 and Pcc1; the whole complex dimerizes.</text>
</comment>
<dbReference type="AlphaFoldDB" id="A0A133U541"/>
<dbReference type="Proteomes" id="UP000070163">
    <property type="component" value="Unassembled WGS sequence"/>
</dbReference>
<organism evidence="11 12">
    <name type="scientific">candidate division MSBL1 archaeon SCGC-AAA259A05</name>
    <dbReference type="NCBI Taxonomy" id="1698259"/>
    <lineage>
        <taxon>Archaea</taxon>
        <taxon>Methanobacteriati</taxon>
        <taxon>Methanobacteriota</taxon>
        <taxon>candidate division MSBL1</taxon>
    </lineage>
</organism>
<dbReference type="InterPro" id="IPR017861">
    <property type="entry name" value="KAE1/TsaD"/>
</dbReference>
<dbReference type="GO" id="GO:0005506">
    <property type="term" value="F:iron ion binding"/>
    <property type="evidence" value="ECO:0007669"/>
    <property type="project" value="UniProtKB-UniRule"/>
</dbReference>
<comment type="subcellular location">
    <subcellularLocation>
        <location evidence="1 9">Cytoplasm</location>
    </subcellularLocation>
</comment>
<comment type="function">
    <text evidence="9">Required for the formation of a threonylcarbamoyl group on adenosine at position 37 (t(6)A37) in tRNAs that read codons beginning with adenine. Is a component of the KEOPS complex that is probably involved in the transfer of the threonylcarbamoyl moiety of threonylcarbamoyl-AMP (TC-AMP) to the N6 group of A37. Kae1 likely plays a direct catalytic role in this reaction, but requires other protein(s) of the complex to fulfill this activity.</text>
</comment>
<feature type="domain" description="Gcp-like" evidence="10">
    <location>
        <begin position="25"/>
        <end position="294"/>
    </location>
</feature>
<dbReference type="PATRIC" id="fig|1698259.3.peg.1580"/>
<dbReference type="Pfam" id="PF00814">
    <property type="entry name" value="TsaD"/>
    <property type="match status" value="1"/>
</dbReference>
<evidence type="ECO:0000313" key="12">
    <source>
        <dbReference type="Proteomes" id="UP000070163"/>
    </source>
</evidence>
<dbReference type="CDD" id="cd24131">
    <property type="entry name" value="ASKHA_NBD_Kae1_arch_bac"/>
    <property type="match status" value="1"/>
</dbReference>
<feature type="binding site" evidence="9">
    <location>
        <position position="174"/>
    </location>
    <ligand>
        <name>substrate</name>
    </ligand>
</feature>
<evidence type="ECO:0000256" key="1">
    <source>
        <dbReference type="ARBA" id="ARBA00004496"/>
    </source>
</evidence>
<dbReference type="InterPro" id="IPR043129">
    <property type="entry name" value="ATPase_NBD"/>
</dbReference>
<dbReference type="GO" id="GO:0005737">
    <property type="term" value="C:cytoplasm"/>
    <property type="evidence" value="ECO:0007669"/>
    <property type="project" value="UniProtKB-SubCell"/>
</dbReference>
<keyword evidence="12" id="KW-1185">Reference proteome</keyword>
<evidence type="ECO:0000256" key="2">
    <source>
        <dbReference type="ARBA" id="ARBA00022490"/>
    </source>
</evidence>
<evidence type="ECO:0000256" key="3">
    <source>
        <dbReference type="ARBA" id="ARBA00022679"/>
    </source>
</evidence>
<evidence type="ECO:0000256" key="9">
    <source>
        <dbReference type="HAMAP-Rule" id="MF_01446"/>
    </source>
</evidence>
<feature type="binding site" evidence="9">
    <location>
        <position position="108"/>
    </location>
    <ligand>
        <name>Fe cation</name>
        <dbReference type="ChEBI" id="CHEBI:24875"/>
    </ligand>
</feature>
<dbReference type="GO" id="GO:0061711">
    <property type="term" value="F:tRNA N(6)-L-threonylcarbamoyladenine synthase activity"/>
    <property type="evidence" value="ECO:0007669"/>
    <property type="project" value="UniProtKB-EC"/>
</dbReference>
<comment type="catalytic activity">
    <reaction evidence="8 9">
        <text>L-threonylcarbamoyladenylate + adenosine(37) in tRNA = N(6)-L-threonylcarbamoyladenosine(37) in tRNA + AMP + H(+)</text>
        <dbReference type="Rhea" id="RHEA:37059"/>
        <dbReference type="Rhea" id="RHEA-COMP:10162"/>
        <dbReference type="Rhea" id="RHEA-COMP:10163"/>
        <dbReference type="ChEBI" id="CHEBI:15378"/>
        <dbReference type="ChEBI" id="CHEBI:73682"/>
        <dbReference type="ChEBI" id="CHEBI:74411"/>
        <dbReference type="ChEBI" id="CHEBI:74418"/>
        <dbReference type="ChEBI" id="CHEBI:456215"/>
        <dbReference type="EC" id="2.3.1.234"/>
    </reaction>
</comment>
<dbReference type="InterPro" id="IPR000905">
    <property type="entry name" value="Gcp-like_dom"/>
</dbReference>
<dbReference type="GO" id="GO:0000408">
    <property type="term" value="C:EKC/KEOPS complex"/>
    <property type="evidence" value="ECO:0007669"/>
    <property type="project" value="InterPro"/>
</dbReference>
<dbReference type="PANTHER" id="PTHR11735:SF14">
    <property type="entry name" value="TRNA N6-ADENOSINE THREONYLCARBAMOYLTRANSFERASE"/>
    <property type="match status" value="1"/>
</dbReference>
<comment type="caution">
    <text evidence="11">The sequence shown here is derived from an EMBL/GenBank/DDBJ whole genome shotgun (WGS) entry which is preliminary data.</text>
</comment>
<dbReference type="PRINTS" id="PR00789">
    <property type="entry name" value="OSIALOPTASE"/>
</dbReference>
<dbReference type="PANTHER" id="PTHR11735">
    <property type="entry name" value="TRNA N6-ADENOSINE THREONYLCARBAMOYLTRANSFERASE"/>
    <property type="match status" value="1"/>
</dbReference>
<protein>
    <recommendedName>
        <fullName evidence="9">tRNA N6-adenosine threonylcarbamoyltransferase</fullName>
        <ecNumber evidence="9">2.3.1.234</ecNumber>
    </recommendedName>
    <alternativeName>
        <fullName evidence="9">N6-L-threonylcarbamoyladenine synthase</fullName>
        <shortName evidence="9">t(6)A synthase</shortName>
    </alternativeName>
    <alternativeName>
        <fullName evidence="9">t(6)A37 threonylcarbamoyladenosine biosynthesis protein Kae1</fullName>
    </alternativeName>
    <alternativeName>
        <fullName evidence="9">tRNA threonylcarbamoyladenosine biosynthesis protein Kae1</fullName>
    </alternativeName>
</protein>
<keyword evidence="6 9" id="KW-0408">Iron</keyword>
<feature type="binding site" evidence="9">
    <location>
        <begin position="129"/>
        <end position="133"/>
    </location>
    <ligand>
        <name>substrate</name>
    </ligand>
</feature>
<accession>A0A133U541</accession>
<keyword evidence="4 9" id="KW-0819">tRNA processing</keyword>
<evidence type="ECO:0000256" key="8">
    <source>
        <dbReference type="ARBA" id="ARBA00048117"/>
    </source>
</evidence>
<keyword evidence="3 9" id="KW-0808">Transferase</keyword>
<gene>
    <name evidence="9" type="primary">kae1</name>
    <name evidence="11" type="ORF">AKJ57_05540</name>
</gene>
<dbReference type="SUPFAM" id="SSF53067">
    <property type="entry name" value="Actin-like ATPase domain"/>
    <property type="match status" value="1"/>
</dbReference>
<dbReference type="GO" id="GO:0002949">
    <property type="term" value="P:tRNA threonylcarbamoyladenosine modification"/>
    <property type="evidence" value="ECO:0007669"/>
    <property type="project" value="UniProtKB-UniRule"/>
</dbReference>
<dbReference type="EC" id="2.3.1.234" evidence="9"/>
<feature type="binding site" evidence="9">
    <location>
        <position position="161"/>
    </location>
    <ligand>
        <name>substrate</name>
    </ligand>
</feature>
<comment type="cofactor">
    <cofactor evidence="9">
        <name>Fe(2+)</name>
        <dbReference type="ChEBI" id="CHEBI:29033"/>
    </cofactor>
    <text evidence="9">Binds 1 Fe(2+) ion per subunit.</text>
</comment>
<feature type="binding site" evidence="9">
    <location>
        <position position="129"/>
    </location>
    <ligand>
        <name>Fe cation</name>
        <dbReference type="ChEBI" id="CHEBI:24875"/>
    </ligand>
</feature>
<feature type="binding site" evidence="9">
    <location>
        <position position="259"/>
    </location>
    <ligand>
        <name>substrate</name>
    </ligand>
</feature>
<name>A0A133U541_9EURY</name>
<sequence length="328" mass="35791">MICLGFEGTAHTFGVGVVDSEGKVLANESEVYVPEEGGIHPREAAQTHNKNARKILDAALEEAEIDSEGIDLISFSQGPGLGSCLRTVATAARALSVSLEVPILGVNHCVAHVEIGRLTEGAQDPVTLYVSGGNTQVIAYDGGRYRIFGETLDIALGNCLDTFARRVGLSHPGGPKIEELARKSDNLIELPYSVKGMDLSFSGLLTESIRRYRNERLDLEDLAHSLQETAFAALVEVTERAVAHTEKDEVMLVGGVAANQRLREMIRLMAEEHEAKLFVPPMEFCADNGAMIGWTGILAHKSGVKQKIEDTNIQQRWRTDEVDIAWRD</sequence>
<dbReference type="Gene3D" id="3.30.420.40">
    <property type="match status" value="2"/>
</dbReference>
<reference evidence="11 12" key="1">
    <citation type="journal article" date="2016" name="Sci. Rep.">
        <title>Metabolic traits of an uncultured archaeal lineage -MSBL1- from brine pools of the Red Sea.</title>
        <authorList>
            <person name="Mwirichia R."/>
            <person name="Alam I."/>
            <person name="Rashid M."/>
            <person name="Vinu M."/>
            <person name="Ba-Alawi W."/>
            <person name="Anthony Kamau A."/>
            <person name="Kamanda Ngugi D."/>
            <person name="Goker M."/>
            <person name="Klenk H.P."/>
            <person name="Bajic V."/>
            <person name="Stingl U."/>
        </authorList>
    </citation>
    <scope>NUCLEOTIDE SEQUENCE [LARGE SCALE GENOMIC DNA]</scope>
    <source>
        <strain evidence="11">SCGC-AAA259A05</strain>
    </source>
</reference>
<dbReference type="EMBL" id="LHXJ01000086">
    <property type="protein sequence ID" value="KXA89294.1"/>
    <property type="molecule type" value="Genomic_DNA"/>
</dbReference>